<reference evidence="1" key="1">
    <citation type="submission" date="2021-06" db="EMBL/GenBank/DDBJ databases">
        <title>Parelaphostrongylus tenuis whole genome reference sequence.</title>
        <authorList>
            <person name="Garwood T.J."/>
            <person name="Larsen P.A."/>
            <person name="Fountain-Jones N.M."/>
            <person name="Garbe J.R."/>
            <person name="Macchietto M.G."/>
            <person name="Kania S.A."/>
            <person name="Gerhold R.W."/>
            <person name="Richards J.E."/>
            <person name="Wolf T.M."/>
        </authorList>
    </citation>
    <scope>NUCLEOTIDE SEQUENCE</scope>
    <source>
        <strain evidence="1">MNPRO001-30</strain>
        <tissue evidence="1">Meninges</tissue>
    </source>
</reference>
<dbReference type="EMBL" id="JAHQIW010003112">
    <property type="protein sequence ID" value="KAJ1357356.1"/>
    <property type="molecule type" value="Genomic_DNA"/>
</dbReference>
<proteinExistence type="predicted"/>
<protein>
    <submittedName>
        <fullName evidence="1">Uncharacterized protein</fullName>
    </submittedName>
</protein>
<sequence>MVREVRERRVQSGGSVALDHRQEAPLKSIFPYATISSGICFSEADISFIFNSRILVEKSKTSMRSIFETEKELLEKFNTKMIEDLDSAEWVEKGPVNKRFVL</sequence>
<evidence type="ECO:0000313" key="2">
    <source>
        <dbReference type="Proteomes" id="UP001196413"/>
    </source>
</evidence>
<accession>A0AAD5QSI4</accession>
<dbReference type="Proteomes" id="UP001196413">
    <property type="component" value="Unassembled WGS sequence"/>
</dbReference>
<name>A0AAD5QSI4_PARTN</name>
<comment type="caution">
    <text evidence="1">The sequence shown here is derived from an EMBL/GenBank/DDBJ whole genome shotgun (WGS) entry which is preliminary data.</text>
</comment>
<organism evidence="1 2">
    <name type="scientific">Parelaphostrongylus tenuis</name>
    <name type="common">Meningeal worm</name>
    <dbReference type="NCBI Taxonomy" id="148309"/>
    <lineage>
        <taxon>Eukaryota</taxon>
        <taxon>Metazoa</taxon>
        <taxon>Ecdysozoa</taxon>
        <taxon>Nematoda</taxon>
        <taxon>Chromadorea</taxon>
        <taxon>Rhabditida</taxon>
        <taxon>Rhabditina</taxon>
        <taxon>Rhabditomorpha</taxon>
        <taxon>Strongyloidea</taxon>
        <taxon>Metastrongylidae</taxon>
        <taxon>Parelaphostrongylus</taxon>
    </lineage>
</organism>
<keyword evidence="2" id="KW-1185">Reference proteome</keyword>
<evidence type="ECO:0000313" key="1">
    <source>
        <dbReference type="EMBL" id="KAJ1357356.1"/>
    </source>
</evidence>
<gene>
    <name evidence="1" type="ORF">KIN20_015490</name>
</gene>
<dbReference type="AlphaFoldDB" id="A0AAD5QSI4"/>